<evidence type="ECO:0000313" key="1">
    <source>
        <dbReference type="EMBL" id="DAD79768.1"/>
    </source>
</evidence>
<protein>
    <submittedName>
        <fullName evidence="1">Uncharacterized protein</fullName>
    </submittedName>
</protein>
<sequence length="83" mass="9495">MLCGFDPRLALGKKNDTKSVSFFFSSPGRARKFDIYAPLRSAQSEVPRTSCVVSRLLRPAFPFSWCIRYKQKDDCTLLQPPSY</sequence>
<name>A0A8S5MC72_9CAUD</name>
<accession>A0A8S5MC72</accession>
<proteinExistence type="predicted"/>
<reference evidence="1" key="1">
    <citation type="journal article" date="2021" name="Proc. Natl. Acad. Sci. U.S.A.">
        <title>A Catalog of Tens of Thousands of Viruses from Human Metagenomes Reveals Hidden Associations with Chronic Diseases.</title>
        <authorList>
            <person name="Tisza M.J."/>
            <person name="Buck C.B."/>
        </authorList>
    </citation>
    <scope>NUCLEOTIDE SEQUENCE</scope>
    <source>
        <strain evidence="1">CtHjy10</strain>
    </source>
</reference>
<organism evidence="1">
    <name type="scientific">Siphoviridae sp. ctHjy10</name>
    <dbReference type="NCBI Taxonomy" id="2826234"/>
    <lineage>
        <taxon>Viruses</taxon>
        <taxon>Duplodnaviria</taxon>
        <taxon>Heunggongvirae</taxon>
        <taxon>Uroviricota</taxon>
        <taxon>Caudoviricetes</taxon>
    </lineage>
</organism>
<dbReference type="EMBL" id="BK014871">
    <property type="protein sequence ID" value="DAD79768.1"/>
    <property type="molecule type" value="Genomic_DNA"/>
</dbReference>